<dbReference type="CDD" id="cd00085">
    <property type="entry name" value="HNHc"/>
    <property type="match status" value="1"/>
</dbReference>
<dbReference type="PROSITE" id="PS50878">
    <property type="entry name" value="RT_POL"/>
    <property type="match status" value="1"/>
</dbReference>
<dbReference type="SUPFAM" id="SSF56672">
    <property type="entry name" value="DNA/RNA polymerases"/>
    <property type="match status" value="1"/>
</dbReference>
<keyword evidence="3" id="KW-1185">Reference proteome</keyword>
<evidence type="ECO:0000313" key="3">
    <source>
        <dbReference type="Proteomes" id="UP000287224"/>
    </source>
</evidence>
<gene>
    <name evidence="2" type="ORF">KDAU_62130</name>
</gene>
<proteinExistence type="predicted"/>
<evidence type="ECO:0000313" key="2">
    <source>
        <dbReference type="EMBL" id="GCE08884.1"/>
    </source>
</evidence>
<accession>A0A401ZQ28</accession>
<dbReference type="CDD" id="cd01651">
    <property type="entry name" value="RT_G2_intron"/>
    <property type="match status" value="1"/>
</dbReference>
<dbReference type="GO" id="GO:0003964">
    <property type="term" value="F:RNA-directed DNA polymerase activity"/>
    <property type="evidence" value="ECO:0007669"/>
    <property type="project" value="TreeGrafter"/>
</dbReference>
<comment type="caution">
    <text evidence="2">The sequence shown here is derived from an EMBL/GenBank/DDBJ whole genome shotgun (WGS) entry which is preliminary data.</text>
</comment>
<dbReference type="Pfam" id="PF01348">
    <property type="entry name" value="Intron_maturas2"/>
    <property type="match status" value="1"/>
</dbReference>
<dbReference type="Pfam" id="PF21368">
    <property type="entry name" value="AI2M-like_HNH"/>
    <property type="match status" value="1"/>
</dbReference>
<dbReference type="PANTHER" id="PTHR33642">
    <property type="entry name" value="COX1/OXI3 INTRON 1 PROTEIN-RELATED"/>
    <property type="match status" value="1"/>
</dbReference>
<dbReference type="GO" id="GO:0006397">
    <property type="term" value="P:mRNA processing"/>
    <property type="evidence" value="ECO:0007669"/>
    <property type="project" value="InterPro"/>
</dbReference>
<dbReference type="InterPro" id="IPR000477">
    <property type="entry name" value="RT_dom"/>
</dbReference>
<dbReference type="Proteomes" id="UP000287224">
    <property type="component" value="Unassembled WGS sequence"/>
</dbReference>
<dbReference type="Pfam" id="PF00078">
    <property type="entry name" value="RVT_1"/>
    <property type="match status" value="1"/>
</dbReference>
<organism evidence="2 3">
    <name type="scientific">Dictyobacter aurantiacus</name>
    <dbReference type="NCBI Taxonomy" id="1936993"/>
    <lineage>
        <taxon>Bacteria</taxon>
        <taxon>Bacillati</taxon>
        <taxon>Chloroflexota</taxon>
        <taxon>Ktedonobacteria</taxon>
        <taxon>Ktedonobacterales</taxon>
        <taxon>Dictyobacteraceae</taxon>
        <taxon>Dictyobacter</taxon>
    </lineage>
</organism>
<dbReference type="InterPro" id="IPR043502">
    <property type="entry name" value="DNA/RNA_pol_sf"/>
</dbReference>
<dbReference type="GO" id="GO:0006315">
    <property type="term" value="P:homing of group II introns"/>
    <property type="evidence" value="ECO:0007669"/>
    <property type="project" value="TreeGrafter"/>
</dbReference>
<dbReference type="InterPro" id="IPR049030">
    <property type="entry name" value="AI2M-like_HNH"/>
</dbReference>
<sequence>MSPILANIYLHELDLCMKKICEQHTTAKRIRKKYQPYQELNMQRYYARKNGDYVHAQALLRQMRTMPSIDPLDREYIRVNYTRYADDFVVMINGSKSLAEQIRKEIGAFLQQELQLELSMEKTLITNVSDQKVRFLGYEIAKSLENTAITTDTRGRKKRTANGTIQLLVPGDVVREKLKPFVANGKAVHHNARINVPALDLLQQYNAEIRGLYEYYSLATDVSTKIGKFRYYHYYSLLKTVARKEKCSIKKVVDKYGVSVKVKQGTGTRKIFGVIYETKEGPKTMTYFNEPLKKKDKPHEGRNANGIIETVIPQRHQILDRMNAGKCELCAHESADLTEFEVHHVRKLKDIKQKYAKRGSHVPNWVLAMSSLNRKTLVVCKPCHDAIHSGTNVHSIKNAVKGKNEN</sequence>
<dbReference type="InterPro" id="IPR024937">
    <property type="entry name" value="Domain_X"/>
</dbReference>
<dbReference type="InterPro" id="IPR003615">
    <property type="entry name" value="HNH_nuc"/>
</dbReference>
<dbReference type="PANTHER" id="PTHR33642:SF4">
    <property type="entry name" value="COX1_OXI3 INTRON 1 PROTEIN-RELATED"/>
    <property type="match status" value="1"/>
</dbReference>
<protein>
    <recommendedName>
        <fullName evidence="1">Reverse transcriptase domain-containing protein</fullName>
    </recommendedName>
</protein>
<feature type="domain" description="Reverse transcriptase" evidence="1">
    <location>
        <begin position="1"/>
        <end position="140"/>
    </location>
</feature>
<dbReference type="AlphaFoldDB" id="A0A401ZQ28"/>
<dbReference type="EMBL" id="BIFQ01000002">
    <property type="protein sequence ID" value="GCE08884.1"/>
    <property type="molecule type" value="Genomic_DNA"/>
</dbReference>
<name>A0A401ZQ28_9CHLR</name>
<reference evidence="3" key="1">
    <citation type="submission" date="2018-12" db="EMBL/GenBank/DDBJ databases">
        <title>Tengunoibacter tsumagoiensis gen. nov., sp. nov., Dictyobacter kobayashii sp. nov., D. alpinus sp. nov., and D. joshuensis sp. nov. and description of Dictyobacteraceae fam. nov. within the order Ktedonobacterales isolated from Tengu-no-mugimeshi.</title>
        <authorList>
            <person name="Wang C.M."/>
            <person name="Zheng Y."/>
            <person name="Sakai Y."/>
            <person name="Toyoda A."/>
            <person name="Minakuchi Y."/>
            <person name="Abe K."/>
            <person name="Yokota A."/>
            <person name="Yabe S."/>
        </authorList>
    </citation>
    <scope>NUCLEOTIDE SEQUENCE [LARGE SCALE GENOMIC DNA]</scope>
    <source>
        <strain evidence="3">S-27</strain>
    </source>
</reference>
<evidence type="ECO:0000259" key="1">
    <source>
        <dbReference type="PROSITE" id="PS50878"/>
    </source>
</evidence>